<keyword evidence="1" id="KW-0812">Transmembrane</keyword>
<feature type="transmembrane region" description="Helical" evidence="1">
    <location>
        <begin position="33"/>
        <end position="54"/>
    </location>
</feature>
<dbReference type="EMBL" id="JAHWDP010000003">
    <property type="protein sequence ID" value="MBW2937951.1"/>
    <property type="molecule type" value="Genomic_DNA"/>
</dbReference>
<evidence type="ECO:0000313" key="3">
    <source>
        <dbReference type="Proteomes" id="UP001138686"/>
    </source>
</evidence>
<dbReference type="PANTHER" id="PTHR37947">
    <property type="entry name" value="BLL2462 PROTEIN"/>
    <property type="match status" value="1"/>
</dbReference>
<proteinExistence type="predicted"/>
<dbReference type="RefSeq" id="WP_219052392.1">
    <property type="nucleotide sequence ID" value="NZ_JAHWDP010000003.1"/>
</dbReference>
<reference evidence="2" key="1">
    <citation type="submission" date="2021-07" db="EMBL/GenBank/DDBJ databases">
        <title>Aureisphaera sp. CAU 1614 isolated from sea sediment.</title>
        <authorList>
            <person name="Kim W."/>
        </authorList>
    </citation>
    <scope>NUCLEOTIDE SEQUENCE</scope>
    <source>
        <strain evidence="2">CAU 1614</strain>
    </source>
</reference>
<dbReference type="Proteomes" id="UP001138686">
    <property type="component" value="Unassembled WGS sequence"/>
</dbReference>
<comment type="caution">
    <text evidence="2">The sequence shown here is derived from an EMBL/GenBank/DDBJ whole genome shotgun (WGS) entry which is preliminary data.</text>
</comment>
<keyword evidence="3" id="KW-1185">Reference proteome</keyword>
<organism evidence="2 3">
    <name type="scientific">Halomarinibacterium sedimenti</name>
    <dbReference type="NCBI Taxonomy" id="2857106"/>
    <lineage>
        <taxon>Bacteria</taxon>
        <taxon>Pseudomonadati</taxon>
        <taxon>Bacteroidota</taxon>
        <taxon>Flavobacteriia</taxon>
        <taxon>Flavobacteriales</taxon>
        <taxon>Flavobacteriaceae</taxon>
        <taxon>Halomarinibacterium</taxon>
    </lineage>
</organism>
<evidence type="ECO:0000313" key="2">
    <source>
        <dbReference type="EMBL" id="MBW2937951.1"/>
    </source>
</evidence>
<dbReference type="PANTHER" id="PTHR37947:SF1">
    <property type="entry name" value="BLL2462 PROTEIN"/>
    <property type="match status" value="1"/>
</dbReference>
<feature type="transmembrane region" description="Helical" evidence="1">
    <location>
        <begin position="6"/>
        <end position="26"/>
    </location>
</feature>
<protein>
    <submittedName>
        <fullName evidence="2">VWA domain-containing protein</fullName>
    </submittedName>
</protein>
<accession>A0A9X1K023</accession>
<gene>
    <name evidence="2" type="ORF">KXJ69_07530</name>
</gene>
<sequence length="677" mass="76533">MTAQTVLYIVIAGVTSFALAVFMYGYKTKYNRSLSWLFGILRFITLFSLLLLLINPKFKSETYSVEKPKLPVLVDVSSSISSLNQDENVRDLVAKIQNDASLQDKFDVSYFGFGNDFGILDSVSFLDKQTNINKAFKTTNELFKNEIAPTIVISDGNQTFGSDYEFSSLTFSNSIYPIIVGDSTQYIDLKIEQLNTNRYSFLKNEFPVEAILVYNGKDAVTSRFVIRQGGSVVHSQNVSFTQNNNSQTISVSLPSTRVGLQRYTATIEPLQEEKNKSNNSKVFAVEVIDQATKVLILSQLKHPDLGALKKAIESNEQRKVTFMEPEKASAVLNDYQLVVLFQPDRSFRAVFSEIDKLKKNTIAITGLQTDWNFLNSVQNNFRKEAANASEDVSGVLNLNYGSYAVEDFGFSEYPPLQTLFGELEIKVPHEVLLQQQISGFSTGSPLFASMEVNGVRTAIWDGEGIWKWRANAYLNAESFQDFDEFVGKMVQYLASNKIRTRLEVNHETFYYNNNPVVVSAQYFDKSFVFDNRAQLEITVVHSETKKRDVFPLLLKNNYFEVDLNSLPQGDYSFTVSVKDEAVSRSGNFTILDFNVEQQFLNANVTKLQRVATHTGGASYFSNNMDALIDSLLKNEDYTAVERSQQKVVPLIDWKYLLGLIAIVLSAEWIIRKYNGLI</sequence>
<keyword evidence="1" id="KW-1133">Transmembrane helix</keyword>
<keyword evidence="1" id="KW-0472">Membrane</keyword>
<evidence type="ECO:0000256" key="1">
    <source>
        <dbReference type="SAM" id="Phobius"/>
    </source>
</evidence>
<name>A0A9X1K023_9FLAO</name>
<dbReference type="AlphaFoldDB" id="A0A9X1K023"/>